<keyword evidence="2" id="KW-1185">Reference proteome</keyword>
<dbReference type="AlphaFoldDB" id="A0A2A2IGH4"/>
<evidence type="ECO:0000313" key="1">
    <source>
        <dbReference type="EMBL" id="PAV30240.1"/>
    </source>
</evidence>
<dbReference type="EMBL" id="NPOA01000004">
    <property type="protein sequence ID" value="PAV30240.1"/>
    <property type="molecule type" value="Genomic_DNA"/>
</dbReference>
<gene>
    <name evidence="1" type="ORF">CIL05_07165</name>
</gene>
<sequence>MDKKDLLMTLKIERDYAKRQALQEIGILRGILDKVEQRVVDGSIIADDGLQGNEWRLYKALSNLEQMNTHIKNINELK</sequence>
<name>A0A2A2IGH4_9BACI</name>
<dbReference type="Proteomes" id="UP000218887">
    <property type="component" value="Unassembled WGS sequence"/>
</dbReference>
<dbReference type="RefSeq" id="WP_095654842.1">
    <property type="nucleotide sequence ID" value="NZ_NPOA01000004.1"/>
</dbReference>
<accession>A0A2A2IGH4</accession>
<reference evidence="1 2" key="1">
    <citation type="submission" date="2017-08" db="EMBL/GenBank/DDBJ databases">
        <title>Virgibacillus indicus sp. nov. and Virgibacillus profoundi sp. nov, two moderately halophilic bacteria isolated from marine sediment by using the Microfluidic Streak Plate.</title>
        <authorList>
            <person name="Xu B."/>
            <person name="Hu B."/>
            <person name="Wang J."/>
            <person name="Zhu Y."/>
            <person name="Huang L."/>
            <person name="Du W."/>
            <person name="Huang Y."/>
        </authorList>
    </citation>
    <scope>NUCLEOTIDE SEQUENCE [LARGE SCALE GENOMIC DNA]</scope>
    <source>
        <strain evidence="1 2">IO3-P3-H5</strain>
    </source>
</reference>
<proteinExistence type="predicted"/>
<protein>
    <submittedName>
        <fullName evidence="1">Uncharacterized protein</fullName>
    </submittedName>
</protein>
<evidence type="ECO:0000313" key="2">
    <source>
        <dbReference type="Proteomes" id="UP000218887"/>
    </source>
</evidence>
<comment type="caution">
    <text evidence="1">The sequence shown here is derived from an EMBL/GenBank/DDBJ whole genome shotgun (WGS) entry which is preliminary data.</text>
</comment>
<organism evidence="1 2">
    <name type="scientific">Virgibacillus profundi</name>
    <dbReference type="NCBI Taxonomy" id="2024555"/>
    <lineage>
        <taxon>Bacteria</taxon>
        <taxon>Bacillati</taxon>
        <taxon>Bacillota</taxon>
        <taxon>Bacilli</taxon>
        <taxon>Bacillales</taxon>
        <taxon>Bacillaceae</taxon>
        <taxon>Virgibacillus</taxon>
    </lineage>
</organism>